<name>A0ABX1QYU9_9ALTE</name>
<dbReference type="PANTHER" id="PTHR30469:SF15">
    <property type="entry name" value="HLYD FAMILY OF SECRETION PROTEINS"/>
    <property type="match status" value="1"/>
</dbReference>
<evidence type="ECO:0000259" key="7">
    <source>
        <dbReference type="Pfam" id="PF25967"/>
    </source>
</evidence>
<keyword evidence="3" id="KW-0813">Transport</keyword>
<feature type="coiled-coil region" evidence="4">
    <location>
        <begin position="91"/>
        <end position="125"/>
    </location>
</feature>
<feature type="signal peptide" evidence="5">
    <location>
        <begin position="1"/>
        <end position="27"/>
    </location>
</feature>
<evidence type="ECO:0000256" key="4">
    <source>
        <dbReference type="SAM" id="Coils"/>
    </source>
</evidence>
<evidence type="ECO:0000256" key="2">
    <source>
        <dbReference type="ARBA" id="ARBA00009477"/>
    </source>
</evidence>
<comment type="similarity">
    <text evidence="2">Belongs to the membrane fusion protein (MFP) (TC 8.A.1) family.</text>
</comment>
<dbReference type="EMBL" id="JAATNW010000003">
    <property type="protein sequence ID" value="NMH59404.1"/>
    <property type="molecule type" value="Genomic_DNA"/>
</dbReference>
<evidence type="ECO:0000313" key="8">
    <source>
        <dbReference type="EMBL" id="NMH59404.1"/>
    </source>
</evidence>
<feature type="domain" description="Multidrug resistance protein MdtA-like barrel-sandwich hybrid" evidence="6">
    <location>
        <begin position="60"/>
        <end position="193"/>
    </location>
</feature>
<dbReference type="SUPFAM" id="SSF111369">
    <property type="entry name" value="HlyD-like secretion proteins"/>
    <property type="match status" value="1"/>
</dbReference>
<dbReference type="NCBIfam" id="TIGR01730">
    <property type="entry name" value="RND_mfp"/>
    <property type="match status" value="1"/>
</dbReference>
<comment type="caution">
    <text evidence="8">The sequence shown here is derived from an EMBL/GenBank/DDBJ whole genome shotgun (WGS) entry which is preliminary data.</text>
</comment>
<dbReference type="InterPro" id="IPR006143">
    <property type="entry name" value="RND_pump_MFP"/>
</dbReference>
<evidence type="ECO:0000313" key="9">
    <source>
        <dbReference type="Proteomes" id="UP000709336"/>
    </source>
</evidence>
<feature type="chain" id="PRO_5045578958" evidence="5">
    <location>
        <begin position="28"/>
        <end position="364"/>
    </location>
</feature>
<keyword evidence="9" id="KW-1185">Reference proteome</keyword>
<evidence type="ECO:0000256" key="3">
    <source>
        <dbReference type="ARBA" id="ARBA00022448"/>
    </source>
</evidence>
<dbReference type="Gene3D" id="1.10.287.470">
    <property type="entry name" value="Helix hairpin bin"/>
    <property type="match status" value="1"/>
</dbReference>
<protein>
    <submittedName>
        <fullName evidence="8">Efflux RND transporter periplasmic adaptor subunit</fullName>
    </submittedName>
</protein>
<dbReference type="PANTHER" id="PTHR30469">
    <property type="entry name" value="MULTIDRUG RESISTANCE PROTEIN MDTA"/>
    <property type="match status" value="1"/>
</dbReference>
<dbReference type="Pfam" id="PF25967">
    <property type="entry name" value="RND-MFP_C"/>
    <property type="match status" value="1"/>
</dbReference>
<dbReference type="Pfam" id="PF25917">
    <property type="entry name" value="BSH_RND"/>
    <property type="match status" value="1"/>
</dbReference>
<dbReference type="Gene3D" id="2.40.50.100">
    <property type="match status" value="1"/>
</dbReference>
<gene>
    <name evidence="8" type="ORF">HCJ96_05155</name>
</gene>
<sequence length="364" mass="39610">MTHHPRWNTVVLFICWLVAPAESYAQADNVVPVRVETVAAEAVSDSLVLAGSVNSLQRSELSTEIDGRVNGLNVDVGSKVKQGDLLLALDKQLAQQELSQAQAALEEAQVEYDEAARALAEANKLVDQNHIAKTELLTRENRQLAAKASLNGAKANVSYRQTLIDKHQLFAPFDGIIVRKNAEVGEWHSRGSSVLTLVSTNELRVDVFLPQEKYAQLDTISSITLIPDTQPDQPIEAEIATFVPVGTEGARSFLLRLRTIQNEELVPGTSVMVKLDFAMDQEGIVVSRDALLRHADGGYSAFVVEGDKARRRQLTLGKSAMAGVVVLKGLKANEKVVIRGNEVLQEGQKVKVESSGREGNSADN</sequence>
<accession>A0ABX1QYU9</accession>
<dbReference type="Proteomes" id="UP000709336">
    <property type="component" value="Unassembled WGS sequence"/>
</dbReference>
<organism evidence="8 9">
    <name type="scientific">Alteromonas ponticola</name>
    <dbReference type="NCBI Taxonomy" id="2720613"/>
    <lineage>
        <taxon>Bacteria</taxon>
        <taxon>Pseudomonadati</taxon>
        <taxon>Pseudomonadota</taxon>
        <taxon>Gammaproteobacteria</taxon>
        <taxon>Alteromonadales</taxon>
        <taxon>Alteromonadaceae</taxon>
        <taxon>Alteromonas/Salinimonas group</taxon>
        <taxon>Alteromonas</taxon>
    </lineage>
</organism>
<reference evidence="8 9" key="1">
    <citation type="submission" date="2020-03" db="EMBL/GenBank/DDBJ databases">
        <title>Alteromonas ponticola sp. nov., isolated from seawater.</title>
        <authorList>
            <person name="Yoon J.-H."/>
            <person name="Kim Y.-O."/>
        </authorList>
    </citation>
    <scope>NUCLEOTIDE SEQUENCE [LARGE SCALE GENOMIC DNA]</scope>
    <source>
        <strain evidence="8 9">MYP5</strain>
    </source>
</reference>
<dbReference type="Gene3D" id="2.40.420.20">
    <property type="match status" value="1"/>
</dbReference>
<evidence type="ECO:0000256" key="1">
    <source>
        <dbReference type="ARBA" id="ARBA00004196"/>
    </source>
</evidence>
<dbReference type="Gene3D" id="2.40.30.170">
    <property type="match status" value="1"/>
</dbReference>
<dbReference type="InterPro" id="IPR058625">
    <property type="entry name" value="MdtA-like_BSH"/>
</dbReference>
<comment type="subcellular location">
    <subcellularLocation>
        <location evidence="1">Cell envelope</location>
    </subcellularLocation>
</comment>
<proteinExistence type="inferred from homology"/>
<dbReference type="RefSeq" id="WP_169209983.1">
    <property type="nucleotide sequence ID" value="NZ_JAATNW010000003.1"/>
</dbReference>
<keyword evidence="4" id="KW-0175">Coiled coil</keyword>
<feature type="domain" description="Multidrug resistance protein MdtA-like C-terminal permuted SH3" evidence="7">
    <location>
        <begin position="284"/>
        <end position="340"/>
    </location>
</feature>
<evidence type="ECO:0000256" key="5">
    <source>
        <dbReference type="SAM" id="SignalP"/>
    </source>
</evidence>
<dbReference type="InterPro" id="IPR058627">
    <property type="entry name" value="MdtA-like_C"/>
</dbReference>
<evidence type="ECO:0000259" key="6">
    <source>
        <dbReference type="Pfam" id="PF25917"/>
    </source>
</evidence>
<keyword evidence="5" id="KW-0732">Signal</keyword>